<organism evidence="1 2">
    <name type="scientific">Hymenochirus boettgeri</name>
    <name type="common">Congo dwarf clawed frog</name>
    <dbReference type="NCBI Taxonomy" id="247094"/>
    <lineage>
        <taxon>Eukaryota</taxon>
        <taxon>Metazoa</taxon>
        <taxon>Chordata</taxon>
        <taxon>Craniata</taxon>
        <taxon>Vertebrata</taxon>
        <taxon>Euteleostomi</taxon>
        <taxon>Amphibia</taxon>
        <taxon>Batrachia</taxon>
        <taxon>Anura</taxon>
        <taxon>Pipoidea</taxon>
        <taxon>Pipidae</taxon>
        <taxon>Pipinae</taxon>
        <taxon>Hymenochirus</taxon>
    </lineage>
</organism>
<accession>A0A8T2ITW0</accession>
<dbReference type="PANTHER" id="PTHR36689:SF1">
    <property type="entry name" value="POU CLASS 2 HOMEOBOX ASSOCIATING FACTOR 3"/>
    <property type="match status" value="1"/>
</dbReference>
<evidence type="ECO:0000313" key="2">
    <source>
        <dbReference type="Proteomes" id="UP000812440"/>
    </source>
</evidence>
<proteinExistence type="predicted"/>
<keyword evidence="2" id="KW-1185">Reference proteome</keyword>
<sequence>FNLCAIEDSILPAPGFQQKMVPESPPGSDILSNSFEYSPSSQEFPYVQENSNSYQDPRSCAFANVESYNQHHNNTAFCYCAYCDSMEYHDAMTALEQYSYPNSNFLEYFPSSTVSEEFFERELNTYDLLQLR</sequence>
<comment type="caution">
    <text evidence="1">The sequence shown here is derived from an EMBL/GenBank/DDBJ whole genome shotgun (WGS) entry which is preliminary data.</text>
</comment>
<dbReference type="EMBL" id="JAACNH010000008">
    <property type="protein sequence ID" value="KAG8434494.1"/>
    <property type="molecule type" value="Genomic_DNA"/>
</dbReference>
<protein>
    <recommendedName>
        <fullName evidence="3">Colorectal cancer associated 2</fullName>
    </recommendedName>
</protein>
<evidence type="ECO:0000313" key="1">
    <source>
        <dbReference type="EMBL" id="KAG8434494.1"/>
    </source>
</evidence>
<dbReference type="AlphaFoldDB" id="A0A8T2ITW0"/>
<dbReference type="InterPro" id="IPR043265">
    <property type="entry name" value="OCAT2"/>
</dbReference>
<dbReference type="PANTHER" id="PTHR36689">
    <property type="entry name" value="COLORECTAL CANCER-ASSOCIATED PROTEIN 2"/>
    <property type="match status" value="1"/>
</dbReference>
<dbReference type="OrthoDB" id="9942157at2759"/>
<name>A0A8T2ITW0_9PIPI</name>
<feature type="non-terminal residue" evidence="1">
    <location>
        <position position="1"/>
    </location>
</feature>
<reference evidence="1" key="1">
    <citation type="thesis" date="2020" institute="ProQuest LLC" country="789 East Eisenhower Parkway, Ann Arbor, MI, USA">
        <title>Comparative Genomics and Chromosome Evolution.</title>
        <authorList>
            <person name="Mudd A.B."/>
        </authorList>
    </citation>
    <scope>NUCLEOTIDE SEQUENCE</scope>
    <source>
        <strain evidence="1">Female2</strain>
        <tissue evidence="1">Blood</tissue>
    </source>
</reference>
<evidence type="ECO:0008006" key="3">
    <source>
        <dbReference type="Google" id="ProtNLM"/>
    </source>
</evidence>
<gene>
    <name evidence="1" type="ORF">GDO86_012755</name>
</gene>
<dbReference type="Proteomes" id="UP000812440">
    <property type="component" value="Chromosome 7"/>
</dbReference>